<name>A0A1H7B737_9BACT</name>
<dbReference type="EMBL" id="FNXY01000013">
    <property type="protein sequence ID" value="SEJ72674.1"/>
    <property type="molecule type" value="Genomic_DNA"/>
</dbReference>
<proteinExistence type="predicted"/>
<dbReference type="Pfam" id="PF20285">
    <property type="entry name" value="CTD9"/>
    <property type="match status" value="1"/>
</dbReference>
<protein>
    <recommendedName>
        <fullName evidence="1">ABC-three component systems C-terminal domain-containing protein</fullName>
    </recommendedName>
</protein>
<evidence type="ECO:0000313" key="3">
    <source>
        <dbReference type="Proteomes" id="UP000199532"/>
    </source>
</evidence>
<gene>
    <name evidence="2" type="ORF">SAMN04487995_6138</name>
</gene>
<evidence type="ECO:0000313" key="2">
    <source>
        <dbReference type="EMBL" id="SEJ72674.1"/>
    </source>
</evidence>
<dbReference type="STRING" id="408657.SAMN04487995_6138"/>
<dbReference type="OrthoDB" id="9088658at2"/>
<feature type="domain" description="ABC-three component systems C-terminal" evidence="1">
    <location>
        <begin position="74"/>
        <end position="187"/>
    </location>
</feature>
<dbReference type="AlphaFoldDB" id="A0A1H7B737"/>
<dbReference type="Proteomes" id="UP000199532">
    <property type="component" value="Unassembled WGS sequence"/>
</dbReference>
<evidence type="ECO:0000259" key="1">
    <source>
        <dbReference type="Pfam" id="PF20285"/>
    </source>
</evidence>
<sequence length="188" mass="21903">MPENSVSVDNASIGGKFTGRDDNSISFNQTGDRSMYLHDLYEKFNQEKENNQDLKDFCEELDYLNSIIDVEVIGLEQKLIDGDREYMLLYAKEVKERFHKKLMRTSQYSSIAQDINVFLLTKVRRGFMTEIYGLICKKGSEEKINLLITERIINPVKADLGVNLFRYNEDDIMGMIFFLTGNCHIKWN</sequence>
<organism evidence="2 3">
    <name type="scientific">Dyadobacter koreensis</name>
    <dbReference type="NCBI Taxonomy" id="408657"/>
    <lineage>
        <taxon>Bacteria</taxon>
        <taxon>Pseudomonadati</taxon>
        <taxon>Bacteroidota</taxon>
        <taxon>Cytophagia</taxon>
        <taxon>Cytophagales</taxon>
        <taxon>Spirosomataceae</taxon>
        <taxon>Dyadobacter</taxon>
    </lineage>
</organism>
<dbReference type="InterPro" id="IPR046911">
    <property type="entry name" value="ABC-3C_CTD9"/>
</dbReference>
<dbReference type="RefSeq" id="WP_090342403.1">
    <property type="nucleotide sequence ID" value="NZ_FNXY01000013.1"/>
</dbReference>
<reference evidence="2 3" key="1">
    <citation type="submission" date="2016-10" db="EMBL/GenBank/DDBJ databases">
        <authorList>
            <person name="de Groot N.N."/>
        </authorList>
    </citation>
    <scope>NUCLEOTIDE SEQUENCE [LARGE SCALE GENOMIC DNA]</scope>
    <source>
        <strain evidence="2 3">DSM 19938</strain>
    </source>
</reference>
<accession>A0A1H7B737</accession>
<keyword evidence="3" id="KW-1185">Reference proteome</keyword>